<dbReference type="InterPro" id="IPR011802">
    <property type="entry name" value="AprB"/>
</dbReference>
<dbReference type="InterPro" id="IPR017900">
    <property type="entry name" value="4Fe4S_Fe_S_CS"/>
</dbReference>
<dbReference type="InterPro" id="IPR022738">
    <property type="entry name" value="AprB_C"/>
</dbReference>
<feature type="domain" description="4Fe-4S ferredoxin-type" evidence="5">
    <location>
        <begin position="1"/>
        <end position="30"/>
    </location>
</feature>
<proteinExistence type="predicted"/>
<dbReference type="Pfam" id="PF12139">
    <property type="entry name" value="APS-reductase_C"/>
    <property type="match status" value="1"/>
</dbReference>
<dbReference type="PANTHER" id="PTHR43687">
    <property type="entry name" value="ADENYLYLSULFATE REDUCTASE, BETA SUBUNIT"/>
    <property type="match status" value="1"/>
</dbReference>
<organism evidence="6">
    <name type="scientific">marine metagenome</name>
    <dbReference type="NCBI Taxonomy" id="408172"/>
    <lineage>
        <taxon>unclassified sequences</taxon>
        <taxon>metagenomes</taxon>
        <taxon>ecological metagenomes</taxon>
    </lineage>
</organism>
<dbReference type="EMBL" id="UINC01032117">
    <property type="protein sequence ID" value="SVB19247.1"/>
    <property type="molecule type" value="Genomic_DNA"/>
</dbReference>
<evidence type="ECO:0000256" key="4">
    <source>
        <dbReference type="ARBA" id="ARBA00023014"/>
    </source>
</evidence>
<feature type="domain" description="4Fe-4S ferredoxin-type" evidence="5">
    <location>
        <begin position="33"/>
        <end position="62"/>
    </location>
</feature>
<dbReference type="PROSITE" id="PS00198">
    <property type="entry name" value="4FE4S_FER_1"/>
    <property type="match status" value="1"/>
</dbReference>
<dbReference type="Gene3D" id="6.20.260.10">
    <property type="entry name" value="Adenylylsulphate reductase, beta subunit, C-terminal domain"/>
    <property type="match status" value="1"/>
</dbReference>
<keyword evidence="2" id="KW-0479">Metal-binding</keyword>
<dbReference type="SUPFAM" id="SSF54862">
    <property type="entry name" value="4Fe-4S ferredoxins"/>
    <property type="match status" value="1"/>
</dbReference>
<keyword evidence="4" id="KW-0411">Iron-sulfur</keyword>
<keyword evidence="1" id="KW-0004">4Fe-4S</keyword>
<dbReference type="AlphaFoldDB" id="A0A382C1F1"/>
<sequence>MPTFVYMTRCDGCGHCVDICPSDIMHIDKETRRAVNIEPNMCWECYSCVKACPQNAIDVRGYADFAPMHHKVRVLREEEKGTISWRIKFRNGHEKNFVSPITTKPWGEHIPKLAEKEVPNKDDLNSQLLYSEPNGLNIDTGLPEIKKESFKQGVYY</sequence>
<gene>
    <name evidence="6" type="ORF">METZ01_LOCUS172101</name>
</gene>
<dbReference type="Pfam" id="PF12838">
    <property type="entry name" value="Fer4_7"/>
    <property type="match status" value="1"/>
</dbReference>
<dbReference type="PROSITE" id="PS51379">
    <property type="entry name" value="4FE4S_FER_2"/>
    <property type="match status" value="2"/>
</dbReference>
<dbReference type="GO" id="GO:0046872">
    <property type="term" value="F:metal ion binding"/>
    <property type="evidence" value="ECO:0007669"/>
    <property type="project" value="UniProtKB-KW"/>
</dbReference>
<evidence type="ECO:0000259" key="5">
    <source>
        <dbReference type="PROSITE" id="PS51379"/>
    </source>
</evidence>
<evidence type="ECO:0000313" key="6">
    <source>
        <dbReference type="EMBL" id="SVB19247.1"/>
    </source>
</evidence>
<dbReference type="InterPro" id="IPR017896">
    <property type="entry name" value="4Fe4S_Fe-S-bd"/>
</dbReference>
<dbReference type="PANTHER" id="PTHR43687:SF1">
    <property type="entry name" value="FERREDOXIN III"/>
    <property type="match status" value="1"/>
</dbReference>
<dbReference type="Gene3D" id="3.30.70.20">
    <property type="match status" value="1"/>
</dbReference>
<reference evidence="6" key="1">
    <citation type="submission" date="2018-05" db="EMBL/GenBank/DDBJ databases">
        <authorList>
            <person name="Lanie J.A."/>
            <person name="Ng W.-L."/>
            <person name="Kazmierczak K.M."/>
            <person name="Andrzejewski T.M."/>
            <person name="Davidsen T.M."/>
            <person name="Wayne K.J."/>
            <person name="Tettelin H."/>
            <person name="Glass J.I."/>
            <person name="Rusch D."/>
            <person name="Podicherti R."/>
            <person name="Tsui H.-C.T."/>
            <person name="Winkler M.E."/>
        </authorList>
    </citation>
    <scope>NUCLEOTIDE SEQUENCE</scope>
</reference>
<dbReference type="NCBIfam" id="TIGR02060">
    <property type="entry name" value="aprB"/>
    <property type="match status" value="1"/>
</dbReference>
<dbReference type="InterPro" id="IPR050572">
    <property type="entry name" value="Fe-S_Ferredoxin"/>
</dbReference>
<evidence type="ECO:0000256" key="1">
    <source>
        <dbReference type="ARBA" id="ARBA00022485"/>
    </source>
</evidence>
<evidence type="ECO:0000256" key="2">
    <source>
        <dbReference type="ARBA" id="ARBA00022723"/>
    </source>
</evidence>
<evidence type="ECO:0000256" key="3">
    <source>
        <dbReference type="ARBA" id="ARBA00023004"/>
    </source>
</evidence>
<protein>
    <recommendedName>
        <fullName evidence="5">4Fe-4S ferredoxin-type domain-containing protein</fullName>
    </recommendedName>
</protein>
<dbReference type="GO" id="GO:0051539">
    <property type="term" value="F:4 iron, 4 sulfur cluster binding"/>
    <property type="evidence" value="ECO:0007669"/>
    <property type="project" value="UniProtKB-KW"/>
</dbReference>
<dbReference type="InterPro" id="IPR038465">
    <property type="entry name" value="APS_reduc_Bsu_C_sf"/>
</dbReference>
<accession>A0A382C1F1</accession>
<keyword evidence="3" id="KW-0408">Iron</keyword>
<name>A0A382C1F1_9ZZZZ</name>